<feature type="region of interest" description="Disordered" evidence="1">
    <location>
        <begin position="59"/>
        <end position="82"/>
    </location>
</feature>
<proteinExistence type="predicted"/>
<organism evidence="2 3">
    <name type="scientific">Pleurodeles waltl</name>
    <name type="common">Iberian ribbed newt</name>
    <dbReference type="NCBI Taxonomy" id="8319"/>
    <lineage>
        <taxon>Eukaryota</taxon>
        <taxon>Metazoa</taxon>
        <taxon>Chordata</taxon>
        <taxon>Craniata</taxon>
        <taxon>Vertebrata</taxon>
        <taxon>Euteleostomi</taxon>
        <taxon>Amphibia</taxon>
        <taxon>Batrachia</taxon>
        <taxon>Caudata</taxon>
        <taxon>Salamandroidea</taxon>
        <taxon>Salamandridae</taxon>
        <taxon>Pleurodelinae</taxon>
        <taxon>Pleurodeles</taxon>
    </lineage>
</organism>
<feature type="compositionally biased region" description="Low complexity" evidence="1">
    <location>
        <begin position="21"/>
        <end position="30"/>
    </location>
</feature>
<evidence type="ECO:0000313" key="2">
    <source>
        <dbReference type="EMBL" id="KAJ1174659.1"/>
    </source>
</evidence>
<comment type="caution">
    <text evidence="2">The sequence shown here is derived from an EMBL/GenBank/DDBJ whole genome shotgun (WGS) entry which is preliminary data.</text>
</comment>
<feature type="region of interest" description="Disordered" evidence="1">
    <location>
        <begin position="1"/>
        <end position="46"/>
    </location>
</feature>
<dbReference type="AlphaFoldDB" id="A0AAV7TEA1"/>
<dbReference type="Proteomes" id="UP001066276">
    <property type="component" value="Chromosome 4_1"/>
</dbReference>
<feature type="compositionally biased region" description="Polar residues" evidence="1">
    <location>
        <begin position="65"/>
        <end position="80"/>
    </location>
</feature>
<evidence type="ECO:0000256" key="1">
    <source>
        <dbReference type="SAM" id="MobiDB-lite"/>
    </source>
</evidence>
<reference evidence="2" key="1">
    <citation type="journal article" date="2022" name="bioRxiv">
        <title>Sequencing and chromosome-scale assembly of the giantPleurodeles waltlgenome.</title>
        <authorList>
            <person name="Brown T."/>
            <person name="Elewa A."/>
            <person name="Iarovenko S."/>
            <person name="Subramanian E."/>
            <person name="Araus A.J."/>
            <person name="Petzold A."/>
            <person name="Susuki M."/>
            <person name="Suzuki K.-i.T."/>
            <person name="Hayashi T."/>
            <person name="Toyoda A."/>
            <person name="Oliveira C."/>
            <person name="Osipova E."/>
            <person name="Leigh N.D."/>
            <person name="Simon A."/>
            <person name="Yun M.H."/>
        </authorList>
    </citation>
    <scope>NUCLEOTIDE SEQUENCE</scope>
    <source>
        <strain evidence="2">20211129_DDA</strain>
        <tissue evidence="2">Liver</tissue>
    </source>
</reference>
<accession>A0AAV7TEA1</accession>
<name>A0AAV7TEA1_PLEWA</name>
<protein>
    <submittedName>
        <fullName evidence="2">Uncharacterized protein</fullName>
    </submittedName>
</protein>
<sequence>MMSLPGKAAPHLDLHPYLSVSPSQAPQASPTPEERQSAGLQPLRSSNLWHWSDLSPLARRARQPGLQTQLISTEDGGQTNDRADRQSLMRGFAPSVHSKVVTEVCASPPDTAEPQKNKC</sequence>
<gene>
    <name evidence="2" type="ORF">NDU88_006479</name>
</gene>
<evidence type="ECO:0000313" key="3">
    <source>
        <dbReference type="Proteomes" id="UP001066276"/>
    </source>
</evidence>
<keyword evidence="3" id="KW-1185">Reference proteome</keyword>
<dbReference type="EMBL" id="JANPWB010000007">
    <property type="protein sequence ID" value="KAJ1174659.1"/>
    <property type="molecule type" value="Genomic_DNA"/>
</dbReference>